<reference evidence="2" key="1">
    <citation type="submission" date="2017-03" db="EMBL/GenBank/DDBJ databases">
        <title>Phytopthora megakarya and P. palmivora, two closely related causual agents of cacao black pod achieved similar genome size and gene model numbers by different mechanisms.</title>
        <authorList>
            <person name="Ali S."/>
            <person name="Shao J."/>
            <person name="Larry D.J."/>
            <person name="Kronmiller B."/>
            <person name="Shen D."/>
            <person name="Strem M.D."/>
            <person name="Melnick R.L."/>
            <person name="Guiltinan M.J."/>
            <person name="Tyler B.M."/>
            <person name="Meinhardt L.W."/>
            <person name="Bailey B.A."/>
        </authorList>
    </citation>
    <scope>NUCLEOTIDE SEQUENCE [LARGE SCALE GENOMIC DNA]</scope>
    <source>
        <strain evidence="2">zdho120</strain>
    </source>
</reference>
<sequence>YGQFGAPATHCRSCGRKHQLIYLTVVDGCCGFRCDSGTGCIRAASWDVNGVKRCPGHTKVGDRHHLYLCIENGFKRSKKTSSHCMEHARMYKHKDVMMACCRTTLWSDIKRGWVSMWYLQDSTRFGDPNFENTLFQGTSATSLTATLT</sequence>
<accession>A0A225VF20</accession>
<proteinExistence type="predicted"/>
<keyword evidence="2" id="KW-1185">Reference proteome</keyword>
<evidence type="ECO:0000313" key="1">
    <source>
        <dbReference type="EMBL" id="OWZ04246.1"/>
    </source>
</evidence>
<dbReference type="EMBL" id="NBNE01005063">
    <property type="protein sequence ID" value="OWZ04246.1"/>
    <property type="molecule type" value="Genomic_DNA"/>
</dbReference>
<gene>
    <name evidence="1" type="ORF">PHMEG_00023879</name>
</gene>
<feature type="non-terminal residue" evidence="1">
    <location>
        <position position="1"/>
    </location>
</feature>
<dbReference type="Proteomes" id="UP000198211">
    <property type="component" value="Unassembled WGS sequence"/>
</dbReference>
<evidence type="ECO:0000313" key="2">
    <source>
        <dbReference type="Proteomes" id="UP000198211"/>
    </source>
</evidence>
<dbReference type="AlphaFoldDB" id="A0A225VF20"/>
<organism evidence="1 2">
    <name type="scientific">Phytophthora megakarya</name>
    <dbReference type="NCBI Taxonomy" id="4795"/>
    <lineage>
        <taxon>Eukaryota</taxon>
        <taxon>Sar</taxon>
        <taxon>Stramenopiles</taxon>
        <taxon>Oomycota</taxon>
        <taxon>Peronosporomycetes</taxon>
        <taxon>Peronosporales</taxon>
        <taxon>Peronosporaceae</taxon>
        <taxon>Phytophthora</taxon>
    </lineage>
</organism>
<name>A0A225VF20_9STRA</name>
<comment type="caution">
    <text evidence="1">The sequence shown here is derived from an EMBL/GenBank/DDBJ whole genome shotgun (WGS) entry which is preliminary data.</text>
</comment>
<protein>
    <submittedName>
        <fullName evidence="1">Uncharacterized protein</fullName>
    </submittedName>
</protein>